<reference evidence="1 2" key="1">
    <citation type="submission" date="2019-11" db="EMBL/GenBank/DDBJ databases">
        <title>Pedobacter sp. HMF7647 Genome sequencing and assembly.</title>
        <authorList>
            <person name="Kang H."/>
            <person name="Kim H."/>
            <person name="Joh K."/>
        </authorList>
    </citation>
    <scope>NUCLEOTIDE SEQUENCE [LARGE SCALE GENOMIC DNA]</scope>
    <source>
        <strain evidence="1 2">HMF7647</strain>
    </source>
</reference>
<name>A0A7K1YEB0_9SPHI</name>
<dbReference type="InterPro" id="IPR026341">
    <property type="entry name" value="T9SS_type_B"/>
</dbReference>
<proteinExistence type="predicted"/>
<protein>
    <submittedName>
        <fullName evidence="1">T9SS type B sorting domain-containing protein</fullName>
    </submittedName>
</protein>
<dbReference type="EMBL" id="WVHT01000007">
    <property type="protein sequence ID" value="MXV52369.1"/>
    <property type="molecule type" value="Genomic_DNA"/>
</dbReference>
<keyword evidence="2" id="KW-1185">Reference proteome</keyword>
<dbReference type="Pfam" id="PF13585">
    <property type="entry name" value="CHU_C"/>
    <property type="match status" value="1"/>
</dbReference>
<dbReference type="AlphaFoldDB" id="A0A7K1YEB0"/>
<dbReference type="Proteomes" id="UP000466586">
    <property type="component" value="Unassembled WGS sequence"/>
</dbReference>
<accession>A0A7K1YEB0</accession>
<evidence type="ECO:0000313" key="2">
    <source>
        <dbReference type="Proteomes" id="UP000466586"/>
    </source>
</evidence>
<evidence type="ECO:0000313" key="1">
    <source>
        <dbReference type="EMBL" id="MXV52369.1"/>
    </source>
</evidence>
<sequence>MINNRCSDVLFANTFTPNGDGINDTWSIMGVENDVTVTVRIYNRYGKIVFSSKGYPIPWNGLKNGERLPSGTYYYLIALKNDSQVLRGPVTIIY</sequence>
<dbReference type="RefSeq" id="WP_160845542.1">
    <property type="nucleotide sequence ID" value="NZ_WVHT01000007.1"/>
</dbReference>
<comment type="caution">
    <text evidence="1">The sequence shown here is derived from an EMBL/GenBank/DDBJ whole genome shotgun (WGS) entry which is preliminary data.</text>
</comment>
<gene>
    <name evidence="1" type="ORF">GS399_15450</name>
</gene>
<dbReference type="NCBIfam" id="TIGR04131">
    <property type="entry name" value="Bac_Flav_CTERM"/>
    <property type="match status" value="1"/>
</dbReference>
<organism evidence="1 2">
    <name type="scientific">Hufsiella arboris</name>
    <dbReference type="NCBI Taxonomy" id="2695275"/>
    <lineage>
        <taxon>Bacteria</taxon>
        <taxon>Pseudomonadati</taxon>
        <taxon>Bacteroidota</taxon>
        <taxon>Sphingobacteriia</taxon>
        <taxon>Sphingobacteriales</taxon>
        <taxon>Sphingobacteriaceae</taxon>
        <taxon>Hufsiella</taxon>
    </lineage>
</organism>